<accession>A0ABQ9NUL9</accession>
<dbReference type="InterPro" id="IPR008754">
    <property type="entry name" value="Peptidase_M43"/>
</dbReference>
<keyword evidence="3" id="KW-0479">Metal-binding</keyword>
<dbReference type="PANTHER" id="PTHR47466">
    <property type="match status" value="1"/>
</dbReference>
<evidence type="ECO:0000256" key="4">
    <source>
        <dbReference type="ARBA" id="ARBA00022729"/>
    </source>
</evidence>
<dbReference type="EMBL" id="JAPDRL010000022">
    <property type="protein sequence ID" value="KAJ9666092.1"/>
    <property type="molecule type" value="Genomic_DNA"/>
</dbReference>
<evidence type="ECO:0000256" key="1">
    <source>
        <dbReference type="ARBA" id="ARBA00008721"/>
    </source>
</evidence>
<evidence type="ECO:0000256" key="6">
    <source>
        <dbReference type="ARBA" id="ARBA00022833"/>
    </source>
</evidence>
<evidence type="ECO:0000313" key="12">
    <source>
        <dbReference type="Proteomes" id="UP001172684"/>
    </source>
</evidence>
<dbReference type="SUPFAM" id="SSF55486">
    <property type="entry name" value="Metalloproteases ('zincins'), catalytic domain"/>
    <property type="match status" value="1"/>
</dbReference>
<keyword evidence="2" id="KW-0645">Protease</keyword>
<keyword evidence="7" id="KW-0482">Metalloprotease</keyword>
<dbReference type="InterPro" id="IPR024079">
    <property type="entry name" value="MetalloPept_cat_dom_sf"/>
</dbReference>
<dbReference type="PANTHER" id="PTHR47466:SF1">
    <property type="entry name" value="METALLOPROTEASE MEP1 (AFU_ORTHOLOGUE AFUA_1G07730)-RELATED"/>
    <property type="match status" value="1"/>
</dbReference>
<evidence type="ECO:0000256" key="8">
    <source>
        <dbReference type="ARBA" id="ARBA00023157"/>
    </source>
</evidence>
<feature type="chain" id="PRO_5045477673" description="Peptidase M43 pregnancy-associated plasma-A domain-containing protein" evidence="9">
    <location>
        <begin position="20"/>
        <end position="294"/>
    </location>
</feature>
<keyword evidence="4 9" id="KW-0732">Signal</keyword>
<organism evidence="11 12">
    <name type="scientific">Coniosporium apollinis</name>
    <dbReference type="NCBI Taxonomy" id="61459"/>
    <lineage>
        <taxon>Eukaryota</taxon>
        <taxon>Fungi</taxon>
        <taxon>Dikarya</taxon>
        <taxon>Ascomycota</taxon>
        <taxon>Pezizomycotina</taxon>
        <taxon>Dothideomycetes</taxon>
        <taxon>Dothideomycetes incertae sedis</taxon>
        <taxon>Coniosporium</taxon>
    </lineage>
</organism>
<sequence>MYKSLLLASLACLASTVASQRYEHFDCGTGADAATKDFIKTIGTLNTNHAAGSPGARKRAAMLAARRSEITVPTVIHIVATEEKKGQITEDMAQAQLDALNSAYNPQDIKFALVNTTWTVNDAWAVGAGEDDVAMKKALRQGTYETLNLYFQTDLEGNILGKCTLPSSIGGGIVDPSVYVADGCNIQANTMPGGSVTGYDMGRTAVHETGHWMGLLHTFEGYACDGEGDFITDTPAQSESTDGCPEVKNSCPDMEGTDAIHNFMDYSTDACYEGFSKGQQERMMTMWTMYRAGR</sequence>
<gene>
    <name evidence="11" type="ORF">H2201_003770</name>
</gene>
<evidence type="ECO:0000256" key="5">
    <source>
        <dbReference type="ARBA" id="ARBA00022801"/>
    </source>
</evidence>
<evidence type="ECO:0000259" key="10">
    <source>
        <dbReference type="Pfam" id="PF05572"/>
    </source>
</evidence>
<keyword evidence="12" id="KW-1185">Reference proteome</keyword>
<reference evidence="11" key="1">
    <citation type="submission" date="2022-10" db="EMBL/GenBank/DDBJ databases">
        <title>Culturing micro-colonial fungi from biological soil crusts in the Mojave desert and describing Neophaeococcomyces mojavensis, and introducing the new genera and species Taxawa tesnikishii.</title>
        <authorList>
            <person name="Kurbessoian T."/>
            <person name="Stajich J.E."/>
        </authorList>
    </citation>
    <scope>NUCLEOTIDE SEQUENCE</scope>
    <source>
        <strain evidence="11">TK_1</strain>
    </source>
</reference>
<keyword evidence="6" id="KW-0862">Zinc</keyword>
<feature type="domain" description="Peptidase M43 pregnancy-associated plasma-A" evidence="10">
    <location>
        <begin position="202"/>
        <end position="285"/>
    </location>
</feature>
<name>A0ABQ9NUL9_9PEZI</name>
<dbReference type="Proteomes" id="UP001172684">
    <property type="component" value="Unassembled WGS sequence"/>
</dbReference>
<dbReference type="CDD" id="cd04275">
    <property type="entry name" value="ZnMc_pappalysin_like"/>
    <property type="match status" value="1"/>
</dbReference>
<evidence type="ECO:0000256" key="7">
    <source>
        <dbReference type="ARBA" id="ARBA00023049"/>
    </source>
</evidence>
<evidence type="ECO:0000256" key="2">
    <source>
        <dbReference type="ARBA" id="ARBA00022670"/>
    </source>
</evidence>
<dbReference type="Pfam" id="PF05572">
    <property type="entry name" value="Peptidase_M43"/>
    <property type="match status" value="1"/>
</dbReference>
<evidence type="ECO:0000313" key="11">
    <source>
        <dbReference type="EMBL" id="KAJ9666092.1"/>
    </source>
</evidence>
<evidence type="ECO:0000256" key="9">
    <source>
        <dbReference type="SAM" id="SignalP"/>
    </source>
</evidence>
<evidence type="ECO:0000256" key="3">
    <source>
        <dbReference type="ARBA" id="ARBA00022723"/>
    </source>
</evidence>
<keyword evidence="5" id="KW-0378">Hydrolase</keyword>
<keyword evidence="8" id="KW-1015">Disulfide bond</keyword>
<comment type="similarity">
    <text evidence="1">Belongs to the peptidase M43B family.</text>
</comment>
<proteinExistence type="inferred from homology"/>
<dbReference type="Gene3D" id="3.40.390.10">
    <property type="entry name" value="Collagenase (Catalytic Domain)"/>
    <property type="match status" value="1"/>
</dbReference>
<feature type="signal peptide" evidence="9">
    <location>
        <begin position="1"/>
        <end position="19"/>
    </location>
</feature>
<protein>
    <recommendedName>
        <fullName evidence="10">Peptidase M43 pregnancy-associated plasma-A domain-containing protein</fullName>
    </recommendedName>
</protein>
<comment type="caution">
    <text evidence="11">The sequence shown here is derived from an EMBL/GenBank/DDBJ whole genome shotgun (WGS) entry which is preliminary data.</text>
</comment>